<proteinExistence type="predicted"/>
<dbReference type="EMBL" id="BK015811">
    <property type="protein sequence ID" value="DAE26231.1"/>
    <property type="molecule type" value="Genomic_DNA"/>
</dbReference>
<sequence length="38" mass="4361">MELRGTSRLSNGMAERRWAMAWHSKAKTANQRLAKAMN</sequence>
<protein>
    <submittedName>
        <fullName evidence="1">Uncharacterized protein</fullName>
    </submittedName>
</protein>
<evidence type="ECO:0000313" key="1">
    <source>
        <dbReference type="EMBL" id="DAE26231.1"/>
    </source>
</evidence>
<organism evidence="1">
    <name type="scientific">Siphoviridae sp. ctcMb1</name>
    <dbReference type="NCBI Taxonomy" id="2827276"/>
    <lineage>
        <taxon>Viruses</taxon>
        <taxon>Duplodnaviria</taxon>
        <taxon>Heunggongvirae</taxon>
        <taxon>Uroviricota</taxon>
        <taxon>Caudoviricetes</taxon>
    </lineage>
</organism>
<accession>A0A8S5R429</accession>
<reference evidence="1" key="1">
    <citation type="journal article" date="2021" name="Proc. Natl. Acad. Sci. U.S.A.">
        <title>A Catalog of Tens of Thousands of Viruses from Human Metagenomes Reveals Hidden Associations with Chronic Diseases.</title>
        <authorList>
            <person name="Tisza M.J."/>
            <person name="Buck C.B."/>
        </authorList>
    </citation>
    <scope>NUCLEOTIDE SEQUENCE</scope>
    <source>
        <strain evidence="1">CtcMb1</strain>
    </source>
</reference>
<name>A0A8S5R429_9CAUD</name>